<dbReference type="Pfam" id="PF04464">
    <property type="entry name" value="Glyphos_transf"/>
    <property type="match status" value="1"/>
</dbReference>
<dbReference type="InterPro" id="IPR043148">
    <property type="entry name" value="TagF_C"/>
</dbReference>
<keyword evidence="2" id="KW-1185">Reference proteome</keyword>
<dbReference type="KEGG" id="mph:MLP_07650"/>
<dbReference type="eggNOG" id="COG1887">
    <property type="taxonomic scope" value="Bacteria"/>
</dbReference>
<proteinExistence type="predicted"/>
<gene>
    <name evidence="1" type="ordered locus">MLP_07650</name>
</gene>
<reference evidence="1 2" key="1">
    <citation type="submission" date="2011-05" db="EMBL/GenBank/DDBJ databases">
        <title>Whole genome sequence of Microlunatus phosphovorus NM-1.</title>
        <authorList>
            <person name="Hosoyama A."/>
            <person name="Sasaki K."/>
            <person name="Harada T."/>
            <person name="Igarashi R."/>
            <person name="Kawakoshi A."/>
            <person name="Sasagawa M."/>
            <person name="Fukada J."/>
            <person name="Nakamura S."/>
            <person name="Katano Y."/>
            <person name="Hanada S."/>
            <person name="Kamagata Y."/>
            <person name="Nakamura N."/>
            <person name="Yamazaki S."/>
            <person name="Fujita N."/>
        </authorList>
    </citation>
    <scope>NUCLEOTIDE SEQUENCE [LARGE SCALE GENOMIC DNA]</scope>
    <source>
        <strain evidence="2">ATCC 700054 / DSM 10555 / JCM 9379 / NBRC 101784 / NCIMB 13414 / VKM Ac-1990 / NM-1</strain>
    </source>
</reference>
<sequence>MGRLAQLRSLARLGSERVANRLRARRFAIDSAANGPVPDGAVALYFAVGPENAYQFEQWRRPLEALATRRPVMVIVDRPDSGRLVLAGSTLPVAFARASGELESLVERHRVAAVLYVNQVEQNFRMLRFADPVHIQIGHGESDKGSSVSNQHKAYDFTFIGGPAGRRRLAGALYDFDAEARIREVGRPQLDHDYPGAPDWPDDGRLRILYAPTWEGDRATIRYGSLVSHGAAIISALRADPRVRIIYRPHPRIGKASAAHARADSQIRAALTSDGDRHLVDLGPYGWQWRFADHCITDISAVAYDWLATGKPLAITEPAAEAYRPESALLDSLPLVPADRAGDIEVLLPPQSAELAALTRHYFGDITAGASTRRFEAALDEVISRRQSEIAARYNRG</sequence>
<dbReference type="Proteomes" id="UP000007947">
    <property type="component" value="Chromosome"/>
</dbReference>
<dbReference type="Gene3D" id="3.40.50.12580">
    <property type="match status" value="1"/>
</dbReference>
<evidence type="ECO:0000313" key="1">
    <source>
        <dbReference type="EMBL" id="BAK33779.1"/>
    </source>
</evidence>
<dbReference type="InterPro" id="IPR007554">
    <property type="entry name" value="Glycerophosphate_synth"/>
</dbReference>
<organism evidence="1 2">
    <name type="scientific">Microlunatus phosphovorus (strain ATCC 700054 / DSM 10555 / JCM 9379 / NBRC 101784 / NCIMB 13414 / VKM Ac-1990 / NM-1)</name>
    <dbReference type="NCBI Taxonomy" id="1032480"/>
    <lineage>
        <taxon>Bacteria</taxon>
        <taxon>Bacillati</taxon>
        <taxon>Actinomycetota</taxon>
        <taxon>Actinomycetes</taxon>
        <taxon>Propionibacteriales</taxon>
        <taxon>Propionibacteriaceae</taxon>
        <taxon>Microlunatus</taxon>
    </lineage>
</organism>
<dbReference type="EMBL" id="AP012204">
    <property type="protein sequence ID" value="BAK33779.1"/>
    <property type="molecule type" value="Genomic_DNA"/>
</dbReference>
<name>F5XLQ0_MICPN</name>
<dbReference type="AlphaFoldDB" id="F5XLQ0"/>
<dbReference type="GO" id="GO:0016020">
    <property type="term" value="C:membrane"/>
    <property type="evidence" value="ECO:0007669"/>
    <property type="project" value="InterPro"/>
</dbReference>
<evidence type="ECO:0000313" key="2">
    <source>
        <dbReference type="Proteomes" id="UP000007947"/>
    </source>
</evidence>
<dbReference type="GO" id="GO:0047355">
    <property type="term" value="F:CDP-glycerol glycerophosphotransferase activity"/>
    <property type="evidence" value="ECO:0007669"/>
    <property type="project" value="InterPro"/>
</dbReference>
<protein>
    <submittedName>
        <fullName evidence="1">Uncharacterized protein</fullName>
    </submittedName>
</protein>
<dbReference type="STRING" id="1032480.MLP_07650"/>
<dbReference type="HOGENOM" id="CLU_023991_1_0_11"/>
<accession>F5XLQ0</accession>